<name>A0AA96WMX8_9CYAN</name>
<gene>
    <name evidence="1" type="ORF">HJG54_35330</name>
</gene>
<organism evidence="1">
    <name type="scientific">Leptolyngbya sp. NK1-12</name>
    <dbReference type="NCBI Taxonomy" id="2547451"/>
    <lineage>
        <taxon>Bacteria</taxon>
        <taxon>Bacillati</taxon>
        <taxon>Cyanobacteriota</taxon>
        <taxon>Cyanophyceae</taxon>
        <taxon>Leptolyngbyales</taxon>
        <taxon>Leptolyngbyaceae</taxon>
        <taxon>Leptolyngbya group</taxon>
        <taxon>Leptolyngbya</taxon>
    </lineage>
</organism>
<dbReference type="Pfam" id="PF21748">
    <property type="entry name" value="UPF0150"/>
    <property type="match status" value="1"/>
</dbReference>
<accession>A0AA96WMX8</accession>
<dbReference type="InterPro" id="IPR049389">
    <property type="entry name" value="TTHA0281-like"/>
</dbReference>
<dbReference type="AlphaFoldDB" id="A0AA96WMX8"/>
<dbReference type="Gene3D" id="3.30.160.250">
    <property type="match status" value="1"/>
</dbReference>
<evidence type="ECO:0000313" key="1">
    <source>
        <dbReference type="EMBL" id="WNZ28194.1"/>
    </source>
</evidence>
<protein>
    <submittedName>
        <fullName evidence="1">Type II toxin-antitoxin system HicB family antitoxin</fullName>
    </submittedName>
</protein>
<reference evidence="1" key="1">
    <citation type="submission" date="2020-05" db="EMBL/GenBank/DDBJ databases">
        <authorList>
            <person name="Zhu T."/>
            <person name="Keshari N."/>
            <person name="Lu X."/>
        </authorList>
    </citation>
    <scope>NUCLEOTIDE SEQUENCE</scope>
    <source>
        <strain evidence="1">NK1-12</strain>
        <plasmid evidence="1">p2</plasmid>
    </source>
</reference>
<proteinExistence type="predicted"/>
<geneLocation type="plasmid" evidence="1">
    <name>p2</name>
</geneLocation>
<dbReference type="EMBL" id="CP053589">
    <property type="protein sequence ID" value="WNZ28194.1"/>
    <property type="molecule type" value="Genomic_DNA"/>
</dbReference>
<dbReference type="InterPro" id="IPR035069">
    <property type="entry name" value="TTHA1013/TTHA0281-like"/>
</dbReference>
<sequence>MLTDYIRAAMKQATYELLEDGTFYGEIPACPGVLTNADTLEDCREMLQDALEGWIILGLRLGHEMPVLEDNSLSIELKEVA</sequence>
<dbReference type="SUPFAM" id="SSF143100">
    <property type="entry name" value="TTHA1013/TTHA0281-like"/>
    <property type="match status" value="1"/>
</dbReference>
<keyword evidence="1" id="KW-0614">Plasmid</keyword>